<protein>
    <submittedName>
        <fullName evidence="4">Distal membrane arm assembly complex 1</fullName>
    </submittedName>
</protein>
<feature type="transmembrane region" description="Helical" evidence="2">
    <location>
        <begin position="47"/>
        <end position="64"/>
    </location>
</feature>
<dbReference type="Proteomes" id="UP000694547">
    <property type="component" value="Chromosome 2"/>
</dbReference>
<dbReference type="GO" id="GO:0032981">
    <property type="term" value="P:mitochondrial respiratory chain complex I assembly"/>
    <property type="evidence" value="ECO:0007669"/>
    <property type="project" value="Ensembl"/>
</dbReference>
<dbReference type="Ensembl" id="ENSPEMT00000005073.2">
    <property type="protein sequence ID" value="ENSPEMP00000003091.1"/>
    <property type="gene ID" value="ENSPEMG00000004174.2"/>
</dbReference>
<organism evidence="4 5">
    <name type="scientific">Peromyscus maniculatus bairdii</name>
    <name type="common">Prairie deer mouse</name>
    <dbReference type="NCBI Taxonomy" id="230844"/>
    <lineage>
        <taxon>Eukaryota</taxon>
        <taxon>Metazoa</taxon>
        <taxon>Chordata</taxon>
        <taxon>Craniata</taxon>
        <taxon>Vertebrata</taxon>
        <taxon>Euteleostomi</taxon>
        <taxon>Mammalia</taxon>
        <taxon>Eutheria</taxon>
        <taxon>Euarchontoglires</taxon>
        <taxon>Glires</taxon>
        <taxon>Rodentia</taxon>
        <taxon>Myomorpha</taxon>
        <taxon>Muroidea</taxon>
        <taxon>Cricetidae</taxon>
        <taxon>Neotominae</taxon>
        <taxon>Peromyscus</taxon>
    </lineage>
</organism>
<evidence type="ECO:0000256" key="2">
    <source>
        <dbReference type="SAM" id="Phobius"/>
    </source>
</evidence>
<dbReference type="AlphaFoldDB" id="A0A6I9LMW5"/>
<keyword evidence="2" id="KW-1133">Transmembrane helix</keyword>
<dbReference type="RefSeq" id="XP_006981462.1">
    <property type="nucleotide sequence ID" value="XM_006981400.4"/>
</dbReference>
<dbReference type="PANTHER" id="PTHR36469:SF1">
    <property type="entry name" value="DISTAL MEMBRANE-ARM ASSEMBLY COMPLEX PROTEIN 1"/>
    <property type="match status" value="1"/>
</dbReference>
<reference evidence="4" key="2">
    <citation type="submission" date="2025-08" db="UniProtKB">
        <authorList>
            <consortium name="Ensembl"/>
        </authorList>
    </citation>
    <scope>IDENTIFICATION</scope>
</reference>
<evidence type="ECO:0000313" key="5">
    <source>
        <dbReference type="Proteomes" id="UP000694547"/>
    </source>
</evidence>
<evidence type="ECO:0000313" key="4">
    <source>
        <dbReference type="Ensembl" id="ENSPEMP00000003091.1"/>
    </source>
</evidence>
<feature type="region of interest" description="Disordered" evidence="1">
    <location>
        <begin position="1"/>
        <end position="30"/>
    </location>
</feature>
<dbReference type="InterPro" id="IPR028036">
    <property type="entry name" value="DMAC1-like_dom"/>
</dbReference>
<evidence type="ECO:0000259" key="3">
    <source>
        <dbReference type="Pfam" id="PF15055"/>
    </source>
</evidence>
<feature type="compositionally biased region" description="Low complexity" evidence="1">
    <location>
        <begin position="12"/>
        <end position="30"/>
    </location>
</feature>
<accession>A0A6I9LMW5</accession>
<feature type="transmembrane region" description="Helical" evidence="2">
    <location>
        <begin position="76"/>
        <end position="97"/>
    </location>
</feature>
<dbReference type="CTD" id="90871"/>
<dbReference type="InterPro" id="IPR053117">
    <property type="entry name" value="DMAC_Protein"/>
</dbReference>
<proteinExistence type="predicted"/>
<dbReference type="GeneTree" id="ENSGT00390000003343"/>
<dbReference type="GeneID" id="102922778"/>
<keyword evidence="5" id="KW-1185">Reference proteome</keyword>
<sequence length="107" mass="10947">MGSSWSANDELPGSPSTAAPANPPAKAAAPASLAQDSAFKNCWSCRLLSGSALLGAGAYVYLLARRPMKQGMPPNPGAITQMVVGISIACWGVVVLADPRGKSHRVV</sequence>
<name>A0A6I9LMW5_PERMB</name>
<dbReference type="GO" id="GO:0005743">
    <property type="term" value="C:mitochondrial inner membrane"/>
    <property type="evidence" value="ECO:0007669"/>
    <property type="project" value="Ensembl"/>
</dbReference>
<reference evidence="4" key="3">
    <citation type="submission" date="2025-09" db="UniProtKB">
        <authorList>
            <consortium name="Ensembl"/>
        </authorList>
    </citation>
    <scope>IDENTIFICATION</scope>
</reference>
<reference evidence="4 5" key="1">
    <citation type="submission" date="2018-10" db="EMBL/GenBank/DDBJ databases">
        <title>Improved assembly of the deer mouse Peromyscus maniculatus genome.</title>
        <authorList>
            <person name="Lassance J.-M."/>
            <person name="Hoekstra H.E."/>
        </authorList>
    </citation>
    <scope>NUCLEOTIDE SEQUENCE [LARGE SCALE GENOMIC DNA]</scope>
</reference>
<dbReference type="PANTHER" id="PTHR36469">
    <property type="entry name" value="DISTAL MEMBRANE-ARM ASSEMBLY COMPLEX PROTEIN 1"/>
    <property type="match status" value="1"/>
</dbReference>
<keyword evidence="2" id="KW-0472">Membrane</keyword>
<gene>
    <name evidence="4" type="primary">Dmac1</name>
</gene>
<dbReference type="OrthoDB" id="6340866at2759"/>
<dbReference type="Pfam" id="PF15055">
    <property type="entry name" value="DMAC1_Dmo2"/>
    <property type="match status" value="1"/>
</dbReference>
<feature type="domain" description="Distal membrane-arm assembly complex protein 1-like" evidence="3">
    <location>
        <begin position="41"/>
        <end position="87"/>
    </location>
</feature>
<evidence type="ECO:0000256" key="1">
    <source>
        <dbReference type="SAM" id="MobiDB-lite"/>
    </source>
</evidence>
<keyword evidence="2" id="KW-0812">Transmembrane</keyword>